<proteinExistence type="predicted"/>
<gene>
    <name evidence="1" type="ORF">GGX14DRAFT_613758</name>
</gene>
<reference evidence="1" key="1">
    <citation type="submission" date="2023-03" db="EMBL/GenBank/DDBJ databases">
        <title>Massive genome expansion in bonnet fungi (Mycena s.s.) driven by repeated elements and novel gene families across ecological guilds.</title>
        <authorList>
            <consortium name="Lawrence Berkeley National Laboratory"/>
            <person name="Harder C.B."/>
            <person name="Miyauchi S."/>
            <person name="Viragh M."/>
            <person name="Kuo A."/>
            <person name="Thoen E."/>
            <person name="Andreopoulos B."/>
            <person name="Lu D."/>
            <person name="Skrede I."/>
            <person name="Drula E."/>
            <person name="Henrissat B."/>
            <person name="Morin E."/>
            <person name="Kohler A."/>
            <person name="Barry K."/>
            <person name="LaButti K."/>
            <person name="Morin E."/>
            <person name="Salamov A."/>
            <person name="Lipzen A."/>
            <person name="Mereny Z."/>
            <person name="Hegedus B."/>
            <person name="Baldrian P."/>
            <person name="Stursova M."/>
            <person name="Weitz H."/>
            <person name="Taylor A."/>
            <person name="Grigoriev I.V."/>
            <person name="Nagy L.G."/>
            <person name="Martin F."/>
            <person name="Kauserud H."/>
        </authorList>
    </citation>
    <scope>NUCLEOTIDE SEQUENCE</scope>
    <source>
        <strain evidence="1">9144</strain>
    </source>
</reference>
<dbReference type="AlphaFoldDB" id="A0AAD6YTA5"/>
<dbReference type="Proteomes" id="UP001219525">
    <property type="component" value="Unassembled WGS sequence"/>
</dbReference>
<name>A0AAD6YTA5_9AGAR</name>
<accession>A0AAD6YTA5</accession>
<sequence>MLGTMKSSLKAISRTSRKLSSVFRRRPSFVCWGVLGVGSGNMQAANVGWMVSDYVWWVFLIHNSPSFDEARSCFHVLRSLRAFYPDGHGIHGEAACRRLRFPLHPSLMNPLHPPYSASEFKVAALAGLFQTAMAMKVGETLLLLLIGHGSCDHNDTFHLWVTTEFGLVGEASFTKEELEAAVYHCKARVVVISNACQSGLLRSERWTLMCAAHPEDKSDSLAQSSSGYVRGSMFTSAVTAQMAADFGVHLPRPRADKRSITKLDLCLTESNLVPLPPSPPPHSLLPRTMIEMKHPVKRGIRALVDAANSYQQYMLYEAATAFGVYSSPSADGLAWHDVSPIPFTKALTTSISLYSDDTGGIIDLFGTLRLQGGSSAPRPASQLPDHLRELAEAYSMFAQAPHGPEARDIRRCVEYLQHTRSPSVNPSPFQGQGSEERDFYKMLRCRNVQSIAVQFIARGLGWWEGEVTPFVLRPFGDYRAVKSEMRELGMSTFLIIQQLYCSCSWLSKVEEAPPISWLISKWLGAGSPIVSKEIWDTTVAEAAATAAVHVHPNYSSIL</sequence>
<comment type="caution">
    <text evidence="1">The sequence shown here is derived from an EMBL/GenBank/DDBJ whole genome shotgun (WGS) entry which is preliminary data.</text>
</comment>
<evidence type="ECO:0000313" key="2">
    <source>
        <dbReference type="Proteomes" id="UP001219525"/>
    </source>
</evidence>
<dbReference type="EMBL" id="JARJCW010000002">
    <property type="protein sequence ID" value="KAJ7228596.1"/>
    <property type="molecule type" value="Genomic_DNA"/>
</dbReference>
<keyword evidence="2" id="KW-1185">Reference proteome</keyword>
<evidence type="ECO:0000313" key="1">
    <source>
        <dbReference type="EMBL" id="KAJ7228596.1"/>
    </source>
</evidence>
<organism evidence="1 2">
    <name type="scientific">Mycena pura</name>
    <dbReference type="NCBI Taxonomy" id="153505"/>
    <lineage>
        <taxon>Eukaryota</taxon>
        <taxon>Fungi</taxon>
        <taxon>Dikarya</taxon>
        <taxon>Basidiomycota</taxon>
        <taxon>Agaricomycotina</taxon>
        <taxon>Agaricomycetes</taxon>
        <taxon>Agaricomycetidae</taxon>
        <taxon>Agaricales</taxon>
        <taxon>Marasmiineae</taxon>
        <taxon>Mycenaceae</taxon>
        <taxon>Mycena</taxon>
    </lineage>
</organism>
<protein>
    <submittedName>
        <fullName evidence="1">Uncharacterized protein</fullName>
    </submittedName>
</protein>